<dbReference type="EMBL" id="JAGFNK010000288">
    <property type="protein sequence ID" value="KAI9453927.1"/>
    <property type="molecule type" value="Genomic_DNA"/>
</dbReference>
<accession>A0ACC0TZJ5</accession>
<gene>
    <name evidence="1" type="ORF">F5148DRAFT_985375</name>
</gene>
<reference evidence="1" key="1">
    <citation type="submission" date="2021-03" db="EMBL/GenBank/DDBJ databases">
        <title>Evolutionary priming and transition to the ectomycorrhizal habit in an iconic lineage of mushroom-forming fungi: is preadaptation a requirement?</title>
        <authorList>
            <consortium name="DOE Joint Genome Institute"/>
            <person name="Looney B.P."/>
            <person name="Miyauchi S."/>
            <person name="Morin E."/>
            <person name="Drula E."/>
            <person name="Courty P.E."/>
            <person name="Chicoki N."/>
            <person name="Fauchery L."/>
            <person name="Kohler A."/>
            <person name="Kuo A."/>
            <person name="LaButti K."/>
            <person name="Pangilinan J."/>
            <person name="Lipzen A."/>
            <person name="Riley R."/>
            <person name="Andreopoulos W."/>
            <person name="He G."/>
            <person name="Johnson J."/>
            <person name="Barry K.W."/>
            <person name="Grigoriev I.V."/>
            <person name="Nagy L."/>
            <person name="Hibbett D."/>
            <person name="Henrissat B."/>
            <person name="Matheny P.B."/>
            <person name="Labbe J."/>
            <person name="Martin A.F."/>
        </authorList>
    </citation>
    <scope>NUCLEOTIDE SEQUENCE</scope>
    <source>
        <strain evidence="1">BPL698</strain>
    </source>
</reference>
<keyword evidence="2" id="KW-1185">Reference proteome</keyword>
<evidence type="ECO:0000313" key="1">
    <source>
        <dbReference type="EMBL" id="KAI9453927.1"/>
    </source>
</evidence>
<proteinExistence type="predicted"/>
<protein>
    <submittedName>
        <fullName evidence="1">Drug/metabolite transporter superfamily</fullName>
    </submittedName>
</protein>
<dbReference type="Proteomes" id="UP001207468">
    <property type="component" value="Unassembled WGS sequence"/>
</dbReference>
<sequence length="371" mass="40545">MADHESSPLLPTRSPHVVQSFSASRFAFNNAGLLLVATSQFFFSGMNICVKWLNSLDEPVPILQVIWVRMTTTALCCVAYMLWHKIPDPILGPKAVRRLLVLRGFSGFFGLFGLYSSLKYLSLSDATVLTFLAPILTGFSGAVFLKEPLSLREMLSGLCSFFGVVLIARPQFLFGCPKGDSSKTVTPQQRMLSVAAALVSVVGATATFEYTLLRAIGKRAHPVHSLTYFSFYCVLVSTIGMVISKIDPVIPKDVLWLGILFLVGIQGTIAQILLVMGLQRETASRGALALYTSIVFAIALEFIFFHTTPSAMSMTGATIIMSSAIYTSVISFSFHPKFMLMSRFAQLTKTTFKSTTLDRPLPGNDNDDPGS</sequence>
<evidence type="ECO:0000313" key="2">
    <source>
        <dbReference type="Proteomes" id="UP001207468"/>
    </source>
</evidence>
<comment type="caution">
    <text evidence="1">The sequence shown here is derived from an EMBL/GenBank/DDBJ whole genome shotgun (WGS) entry which is preliminary data.</text>
</comment>
<name>A0ACC0TZJ5_9AGAM</name>
<organism evidence="1 2">
    <name type="scientific">Russula earlei</name>
    <dbReference type="NCBI Taxonomy" id="71964"/>
    <lineage>
        <taxon>Eukaryota</taxon>
        <taxon>Fungi</taxon>
        <taxon>Dikarya</taxon>
        <taxon>Basidiomycota</taxon>
        <taxon>Agaricomycotina</taxon>
        <taxon>Agaricomycetes</taxon>
        <taxon>Russulales</taxon>
        <taxon>Russulaceae</taxon>
        <taxon>Russula</taxon>
    </lineage>
</organism>